<proteinExistence type="predicted"/>
<dbReference type="PANTHER" id="PTHR23345">
    <property type="entry name" value="VITELLOGENIN-RELATED"/>
    <property type="match status" value="1"/>
</dbReference>
<dbReference type="InterPro" id="IPR015255">
    <property type="entry name" value="Vitellinogen_open_b-sht"/>
</dbReference>
<evidence type="ECO:0000256" key="1">
    <source>
        <dbReference type="ARBA" id="ARBA00022729"/>
    </source>
</evidence>
<keyword evidence="1" id="KW-0732">Signal</keyword>
<accession>A0AAD9RG23</accession>
<dbReference type="InterPro" id="IPR050733">
    <property type="entry name" value="Vitellogenin/Apolipophorin"/>
</dbReference>
<evidence type="ECO:0000313" key="4">
    <source>
        <dbReference type="EMBL" id="KAK2579022.1"/>
    </source>
</evidence>
<protein>
    <recommendedName>
        <fullName evidence="3">Vitellogenin domain-containing protein</fullName>
    </recommendedName>
</protein>
<feature type="domain" description="Vitellogenin" evidence="3">
    <location>
        <begin position="36"/>
        <end position="671"/>
    </location>
</feature>
<dbReference type="EMBL" id="JAIFRP010000119">
    <property type="protein sequence ID" value="KAK2579022.1"/>
    <property type="molecule type" value="Genomic_DNA"/>
</dbReference>
<evidence type="ECO:0000256" key="2">
    <source>
        <dbReference type="PROSITE-ProRule" id="PRU00557"/>
    </source>
</evidence>
<sequence length="1423" mass="162668">MRFTDINFSKCLLLQKIGRLFLVFFLFSTKPICGLFTSGKEYTYLYNATSSSGVLLPSGAASSWGLNGILVIQAKENTAIMQLRSLKMNTWNGKIGERGIDVDINDSAGELLKPFEVTYKMGLVENLTIEDESVWVTNIKRSIAGVLQLDLSTIEKQAAFHSAEVNHYGQCSMEYVVSSESDNEKTIRKSLDPRTCIGHPLRFWTSVPRLQCTHAEQDPVLKSSERLYYARYNNNTVEDILYINATGGIYIQPFQSFGEAHFHFARQNLQLITVEDTVNHILLHNPHTVTLQHELPEEDLTQGRGLPDKQTVFKVVGSLLDRLSQRLETPGLDTETDNLHNTTISVLLYYLGMLDRTDLEIAYNNISGTSYKEETIRNMFLEALPQIGSKESALFILDLIQNRKVSDITAIQLLTQLPFHVRKPDVQLLVSLQPLLSLTAKISSEIQNTAILSYGTLIYKTCLVYCPYEMLDDYVRLYLDKFTESTEYEKKMIWLEGLANIQLGRVVEFLEPIASGNNAESRHFRALAAWASLPSAPFRPDIIYPVYWPILVNKTEHLEMRIAALTLLIVSNPTPSRLISLYWYMQTEPNQHLYNYFYTTLKSMEQTTYPCYLHMGNIAAQFTRVLRKPSTDKLLLTGNYLFDYKDTYRKFGAMLHGIVIANPGTNIPEVMYATLTNYGSSTIINHVSLYIKAEGLLHSLSTNLDNPTQVKDLLNQFKLDEKDTAPVHLEIIARVQQKTVLCLHLNKTNISKAVKYLSLLPDNIYHMYQNMEFHVNQQRINVPITMESVQVTDMGTNVRLAMTATSLFSMRGNFTHSEFGRNNHVILRTSIHGSEIVENYNPLIDLWHAAERAQSIHGYLPINITIGLDERPFIAYNTPGEHFKMGITAHVRTVTNIRGAKAQTKLKEICSKCPISYTVRKPLPTSELEVMNLFEFAFPELGGQIYTKIFDCENAISREKIVTDILLSHQANYRIWPGMKVILVAVHLLDYFTYVPPKGSCGLAAYVEPYNSLEKTQVKLEYVKSGKNHMLSLTNRELQSQRVLCQWNFAILYEITSWISDSLKIKATKITPDTKITKFCVEVNREMDWEWDFLNTNPTSPSKLNLNLVWGPSHTAKGKCSGSSVVLNLVGELSKTQLEESQKEKWPYKQCQKELEIRNYIPYTDACYETSKELSTLRKYQFFLKYENLPEPLSNIVWKLRAAYDLIGGNSSYTKNSGQFFVSAVFPKESDNGELELDADKMTIRYDSNLVDKFLIRTRIHKYMDSVLFRSFFSTCIIEPSIIQSIYNTTIAFDSHKNILLLGQCYDDNPRFALRASKTNSGITNIFINDETGLIKIIPYQRGGRIYNDTSYVPLEKYVFQRAGPKQIRLHDESVDILFPNILLFMHWTQQQVLLFLPTYLTEFSCGMCTVHSPNTVNFYEEL</sequence>
<dbReference type="GO" id="GO:0005319">
    <property type="term" value="F:lipid transporter activity"/>
    <property type="evidence" value="ECO:0007669"/>
    <property type="project" value="InterPro"/>
</dbReference>
<dbReference type="InterPro" id="IPR015816">
    <property type="entry name" value="Vitellinogen_b-sht_N"/>
</dbReference>
<dbReference type="SUPFAM" id="SSF48431">
    <property type="entry name" value="Lipovitellin-phosvitin complex, superhelical domain"/>
    <property type="match status" value="1"/>
</dbReference>
<evidence type="ECO:0000259" key="3">
    <source>
        <dbReference type="PROSITE" id="PS51211"/>
    </source>
</evidence>
<dbReference type="Gene3D" id="1.25.10.20">
    <property type="entry name" value="Vitellinogen, superhelical"/>
    <property type="match status" value="1"/>
</dbReference>
<dbReference type="Pfam" id="PF01347">
    <property type="entry name" value="Vitellogenin_N"/>
    <property type="match status" value="1"/>
</dbReference>
<dbReference type="SMART" id="SM01169">
    <property type="entry name" value="DUF1943"/>
    <property type="match status" value="1"/>
</dbReference>
<reference evidence="4" key="1">
    <citation type="submission" date="2021-08" db="EMBL/GenBank/DDBJ databases">
        <authorList>
            <person name="Misof B."/>
            <person name="Oliver O."/>
            <person name="Podsiadlowski L."/>
            <person name="Donath A."/>
            <person name="Peters R."/>
            <person name="Mayer C."/>
            <person name="Rust J."/>
            <person name="Gunkel S."/>
            <person name="Lesny P."/>
            <person name="Martin S."/>
            <person name="Oeyen J.P."/>
            <person name="Petersen M."/>
            <person name="Panagiotis P."/>
            <person name="Wilbrandt J."/>
            <person name="Tanja T."/>
        </authorList>
    </citation>
    <scope>NUCLEOTIDE SEQUENCE</scope>
    <source>
        <strain evidence="4">GBR_01_08_01A</strain>
        <tissue evidence="4">Thorax + abdomen</tissue>
    </source>
</reference>
<dbReference type="Gene3D" id="2.30.230.10">
    <property type="entry name" value="Lipovitellin, beta-sheet shell regions, chain A"/>
    <property type="match status" value="1"/>
</dbReference>
<dbReference type="InterPro" id="IPR015819">
    <property type="entry name" value="Lipid_transp_b-sht_shell"/>
</dbReference>
<dbReference type="InterPro" id="IPR011030">
    <property type="entry name" value="Lipovitellin_superhlx_dom"/>
</dbReference>
<dbReference type="Proteomes" id="UP001258017">
    <property type="component" value="Unassembled WGS sequence"/>
</dbReference>
<evidence type="ECO:0000313" key="5">
    <source>
        <dbReference type="Proteomes" id="UP001258017"/>
    </source>
</evidence>
<keyword evidence="5" id="KW-1185">Reference proteome</keyword>
<dbReference type="PROSITE" id="PS51211">
    <property type="entry name" value="VITELLOGENIN"/>
    <property type="match status" value="1"/>
</dbReference>
<comment type="caution">
    <text evidence="2">Lacks conserved residue(s) required for the propagation of feature annotation.</text>
</comment>
<dbReference type="SMART" id="SM00638">
    <property type="entry name" value="LPD_N"/>
    <property type="match status" value="1"/>
</dbReference>
<organism evidence="4 5">
    <name type="scientific">Odynerus spinipes</name>
    <dbReference type="NCBI Taxonomy" id="1348599"/>
    <lineage>
        <taxon>Eukaryota</taxon>
        <taxon>Metazoa</taxon>
        <taxon>Ecdysozoa</taxon>
        <taxon>Arthropoda</taxon>
        <taxon>Hexapoda</taxon>
        <taxon>Insecta</taxon>
        <taxon>Pterygota</taxon>
        <taxon>Neoptera</taxon>
        <taxon>Endopterygota</taxon>
        <taxon>Hymenoptera</taxon>
        <taxon>Apocrita</taxon>
        <taxon>Aculeata</taxon>
        <taxon>Vespoidea</taxon>
        <taxon>Vespidae</taxon>
        <taxon>Eumeninae</taxon>
        <taxon>Odynerus</taxon>
    </lineage>
</organism>
<dbReference type="InterPro" id="IPR001747">
    <property type="entry name" value="Vitellogenin_N"/>
</dbReference>
<gene>
    <name evidence="4" type="ORF">KPH14_002816</name>
</gene>
<reference evidence="4" key="2">
    <citation type="journal article" date="2023" name="Commun. Biol.">
        <title>Intrasexual cuticular hydrocarbon dimorphism in a wasp sheds light on hydrocarbon biosynthesis genes in Hymenoptera.</title>
        <authorList>
            <person name="Moris V.C."/>
            <person name="Podsiadlowski L."/>
            <person name="Martin S."/>
            <person name="Oeyen J.P."/>
            <person name="Donath A."/>
            <person name="Petersen M."/>
            <person name="Wilbrandt J."/>
            <person name="Misof B."/>
            <person name="Liedtke D."/>
            <person name="Thamm M."/>
            <person name="Scheiner R."/>
            <person name="Schmitt T."/>
            <person name="Niehuis O."/>
        </authorList>
    </citation>
    <scope>NUCLEOTIDE SEQUENCE</scope>
    <source>
        <strain evidence="4">GBR_01_08_01A</strain>
    </source>
</reference>
<dbReference type="PANTHER" id="PTHR23345:SF33">
    <property type="entry name" value="CROSSVEINLESS D"/>
    <property type="match status" value="1"/>
</dbReference>
<dbReference type="SUPFAM" id="SSF56968">
    <property type="entry name" value="Lipovitellin-phosvitin complex, beta-sheet shell regions"/>
    <property type="match status" value="2"/>
</dbReference>
<name>A0AAD9RG23_9HYME</name>
<comment type="caution">
    <text evidence="4">The sequence shown here is derived from an EMBL/GenBank/DDBJ whole genome shotgun (WGS) entry which is preliminary data.</text>
</comment>